<evidence type="ECO:0000256" key="12">
    <source>
        <dbReference type="ARBA" id="ARBA00023170"/>
    </source>
</evidence>
<comment type="subcellular location">
    <subcellularLocation>
        <location evidence="1">Membrane</location>
        <topology evidence="1">Single-pass type I membrane protein</topology>
    </subcellularLocation>
</comment>
<dbReference type="InterPro" id="IPR009030">
    <property type="entry name" value="Growth_fac_rcpt_cys_sf"/>
</dbReference>
<dbReference type="SUPFAM" id="SSF52058">
    <property type="entry name" value="L domain-like"/>
    <property type="match status" value="2"/>
</dbReference>
<evidence type="ECO:0000313" key="18">
    <source>
        <dbReference type="Proteomes" id="UP000694569"/>
    </source>
</evidence>
<dbReference type="InterPro" id="IPR000494">
    <property type="entry name" value="Rcpt_L-dom"/>
</dbReference>
<dbReference type="InterPro" id="IPR006212">
    <property type="entry name" value="Furin_repeat"/>
</dbReference>
<evidence type="ECO:0000313" key="17">
    <source>
        <dbReference type="Ensembl" id="ENSLLEP00000011844.1"/>
    </source>
</evidence>
<dbReference type="SMART" id="SM00261">
    <property type="entry name" value="FU"/>
    <property type="match status" value="1"/>
</dbReference>
<keyword evidence="18" id="KW-1185">Reference proteome</keyword>
<dbReference type="Gene3D" id="2.10.220.10">
    <property type="entry name" value="Hormone Receptor, Insulin-like Growth Factor Receptor 1, Chain A, domain 2"/>
    <property type="match status" value="1"/>
</dbReference>
<feature type="domain" description="Furin-like cysteine-rich" evidence="15">
    <location>
        <begin position="156"/>
        <end position="302"/>
    </location>
</feature>
<dbReference type="EC" id="2.7.10.1" evidence="2"/>
<keyword evidence="11" id="KW-0829">Tyrosine-protein kinase</keyword>
<dbReference type="Pfam" id="PF01030">
    <property type="entry name" value="Recep_L_domain"/>
    <property type="match status" value="1"/>
</dbReference>
<dbReference type="CDD" id="cd00064">
    <property type="entry name" value="FU"/>
    <property type="match status" value="1"/>
</dbReference>
<dbReference type="AlphaFoldDB" id="A0A8C5MBZ6"/>
<keyword evidence="8" id="KW-0067">ATP-binding</keyword>
<feature type="domain" description="Receptor L-domain" evidence="16">
    <location>
        <begin position="28"/>
        <end position="136"/>
    </location>
</feature>
<keyword evidence="7" id="KW-0418">Kinase</keyword>
<keyword evidence="4" id="KW-0808">Transferase</keyword>
<accession>A0A8C5MBZ6</accession>
<evidence type="ECO:0000256" key="5">
    <source>
        <dbReference type="ARBA" id="ARBA00022692"/>
    </source>
</evidence>
<keyword evidence="3" id="KW-0597">Phosphoprotein</keyword>
<evidence type="ECO:0000256" key="7">
    <source>
        <dbReference type="ARBA" id="ARBA00022777"/>
    </source>
</evidence>
<keyword evidence="5" id="KW-0812">Transmembrane</keyword>
<reference evidence="17" key="2">
    <citation type="submission" date="2025-09" db="UniProtKB">
        <authorList>
            <consortium name="Ensembl"/>
        </authorList>
    </citation>
    <scope>IDENTIFICATION</scope>
</reference>
<evidence type="ECO:0000256" key="6">
    <source>
        <dbReference type="ARBA" id="ARBA00022741"/>
    </source>
</evidence>
<dbReference type="Pfam" id="PF00757">
    <property type="entry name" value="Furin-like"/>
    <property type="match status" value="1"/>
</dbReference>
<keyword evidence="9" id="KW-1133">Transmembrane helix</keyword>
<dbReference type="Proteomes" id="UP000694569">
    <property type="component" value="Unplaced"/>
</dbReference>
<evidence type="ECO:0000256" key="9">
    <source>
        <dbReference type="ARBA" id="ARBA00022989"/>
    </source>
</evidence>
<dbReference type="Gene3D" id="3.80.20.20">
    <property type="entry name" value="Receptor L-domain"/>
    <property type="match status" value="2"/>
</dbReference>
<dbReference type="GeneTree" id="ENSGT00940000155450"/>
<dbReference type="Ensembl" id="ENSLLET00000012316.1">
    <property type="protein sequence ID" value="ENSLLEP00000011844.1"/>
    <property type="gene ID" value="ENSLLEG00000007503.1"/>
</dbReference>
<reference evidence="17" key="1">
    <citation type="submission" date="2025-08" db="UniProtKB">
        <authorList>
            <consortium name="Ensembl"/>
        </authorList>
    </citation>
    <scope>IDENTIFICATION</scope>
</reference>
<evidence type="ECO:0000256" key="2">
    <source>
        <dbReference type="ARBA" id="ARBA00011902"/>
    </source>
</evidence>
<evidence type="ECO:0000256" key="11">
    <source>
        <dbReference type="ARBA" id="ARBA00023137"/>
    </source>
</evidence>
<dbReference type="InterPro" id="IPR036941">
    <property type="entry name" value="Rcpt_L-dom_sf"/>
</dbReference>
<evidence type="ECO:0000256" key="14">
    <source>
        <dbReference type="ARBA" id="ARBA00051243"/>
    </source>
</evidence>
<evidence type="ECO:0000256" key="8">
    <source>
        <dbReference type="ARBA" id="ARBA00022840"/>
    </source>
</evidence>
<evidence type="ECO:0000259" key="15">
    <source>
        <dbReference type="Pfam" id="PF00757"/>
    </source>
</evidence>
<dbReference type="GO" id="GO:0005524">
    <property type="term" value="F:ATP binding"/>
    <property type="evidence" value="ECO:0007669"/>
    <property type="project" value="UniProtKB-KW"/>
</dbReference>
<keyword evidence="13" id="KW-0325">Glycoprotein</keyword>
<evidence type="ECO:0000259" key="16">
    <source>
        <dbReference type="Pfam" id="PF01030"/>
    </source>
</evidence>
<sequence>MCAGTNYGFTRMGGDDGHYEVIKEAFNGCEIVLGDLEITFLLPHHDVSFLKTIQEVGGHVFIAGNKIKSLPLENLRLIRGNLLNPGGYALRIGSNRYDSYRAMEIPLRSLTEILNGGVQIYSSHLCNLHTIQWEDIVNTERFRISVSEIEDTNFDCSSCDVNCNGSCWAPGPENCQRFTKRDCSIMCSHGCRGPTSSDCCDEQCASGCTGSQPKDCLACRTLNDGETCRESCPASTIYNTDKFKTEPNANAMHHIHDYCFRECPDSYKRLETGECVSECSPDSEEIEENGIHVCRKRIGKACDGIGTGVLANAVSIRSTNIDLFQNCTKILGNLIFLPQDKYSEPSALLDPMKYNIFKTIQEITEMHLK</sequence>
<keyword evidence="10" id="KW-0472">Membrane</keyword>
<evidence type="ECO:0000256" key="4">
    <source>
        <dbReference type="ARBA" id="ARBA00022679"/>
    </source>
</evidence>
<protein>
    <recommendedName>
        <fullName evidence="2">receptor protein-tyrosine kinase</fullName>
        <ecNumber evidence="2">2.7.10.1</ecNumber>
    </recommendedName>
</protein>
<evidence type="ECO:0000256" key="1">
    <source>
        <dbReference type="ARBA" id="ARBA00004479"/>
    </source>
</evidence>
<evidence type="ECO:0000256" key="13">
    <source>
        <dbReference type="ARBA" id="ARBA00023180"/>
    </source>
</evidence>
<organism evidence="17 18">
    <name type="scientific">Leptobrachium leishanense</name>
    <name type="common">Leishan spiny toad</name>
    <dbReference type="NCBI Taxonomy" id="445787"/>
    <lineage>
        <taxon>Eukaryota</taxon>
        <taxon>Metazoa</taxon>
        <taxon>Chordata</taxon>
        <taxon>Craniata</taxon>
        <taxon>Vertebrata</taxon>
        <taxon>Euteleostomi</taxon>
        <taxon>Amphibia</taxon>
        <taxon>Batrachia</taxon>
        <taxon>Anura</taxon>
        <taxon>Pelobatoidea</taxon>
        <taxon>Megophryidae</taxon>
        <taxon>Leptobrachium</taxon>
    </lineage>
</organism>
<dbReference type="InterPro" id="IPR006211">
    <property type="entry name" value="Furin-like_Cys-rich_dom"/>
</dbReference>
<evidence type="ECO:0000256" key="3">
    <source>
        <dbReference type="ARBA" id="ARBA00022553"/>
    </source>
</evidence>
<dbReference type="GO" id="GO:0016020">
    <property type="term" value="C:membrane"/>
    <property type="evidence" value="ECO:0007669"/>
    <property type="project" value="UniProtKB-SubCell"/>
</dbReference>
<evidence type="ECO:0000256" key="10">
    <source>
        <dbReference type="ARBA" id="ARBA00023136"/>
    </source>
</evidence>
<dbReference type="SUPFAM" id="SSF57184">
    <property type="entry name" value="Growth factor receptor domain"/>
    <property type="match status" value="1"/>
</dbReference>
<comment type="catalytic activity">
    <reaction evidence="14">
        <text>L-tyrosyl-[protein] + ATP = O-phospho-L-tyrosyl-[protein] + ADP + H(+)</text>
        <dbReference type="Rhea" id="RHEA:10596"/>
        <dbReference type="Rhea" id="RHEA-COMP:10136"/>
        <dbReference type="Rhea" id="RHEA-COMP:20101"/>
        <dbReference type="ChEBI" id="CHEBI:15378"/>
        <dbReference type="ChEBI" id="CHEBI:30616"/>
        <dbReference type="ChEBI" id="CHEBI:46858"/>
        <dbReference type="ChEBI" id="CHEBI:61978"/>
        <dbReference type="ChEBI" id="CHEBI:456216"/>
        <dbReference type="EC" id="2.7.10.1"/>
    </reaction>
</comment>
<keyword evidence="12" id="KW-0675">Receptor</keyword>
<proteinExistence type="predicted"/>
<name>A0A8C5MBZ6_9ANUR</name>
<keyword evidence="6" id="KW-0547">Nucleotide-binding</keyword>
<dbReference type="GO" id="GO:0004714">
    <property type="term" value="F:transmembrane receptor protein tyrosine kinase activity"/>
    <property type="evidence" value="ECO:0007669"/>
    <property type="project" value="UniProtKB-EC"/>
</dbReference>